<name>A0A1G2NFT4_9BACT</name>
<sequence>MKQGIIWIIILIIILVIVGVVVSSNNNEPSANEEVVMTATTTEVRLTENQPSLSSVARDTTGTTVVTYSDKGFSPFIVEIEAGESIKFVNESNDALWLTANGHPTAADQFYPEFDSGKSLKRDESYSFVFNNKGVWGYKNLNNEEHLGTIVVTPQR</sequence>
<dbReference type="Gene3D" id="2.60.40.420">
    <property type="entry name" value="Cupredoxins - blue copper proteins"/>
    <property type="match status" value="1"/>
</dbReference>
<proteinExistence type="predicted"/>
<evidence type="ECO:0000256" key="1">
    <source>
        <dbReference type="SAM" id="Phobius"/>
    </source>
</evidence>
<dbReference type="AlphaFoldDB" id="A0A1G2NFT4"/>
<comment type="caution">
    <text evidence="2">The sequence shown here is derived from an EMBL/GenBank/DDBJ whole genome shotgun (WGS) entry which is preliminary data.</text>
</comment>
<dbReference type="STRING" id="1802319.A2928_03175"/>
<reference evidence="2 3" key="1">
    <citation type="journal article" date="2016" name="Nat. Commun.">
        <title>Thousands of microbial genomes shed light on interconnected biogeochemical processes in an aquifer system.</title>
        <authorList>
            <person name="Anantharaman K."/>
            <person name="Brown C.T."/>
            <person name="Hug L.A."/>
            <person name="Sharon I."/>
            <person name="Castelle C.J."/>
            <person name="Probst A.J."/>
            <person name="Thomas B.C."/>
            <person name="Singh A."/>
            <person name="Wilkins M.J."/>
            <person name="Karaoz U."/>
            <person name="Brodie E.L."/>
            <person name="Williams K.H."/>
            <person name="Hubbard S.S."/>
            <person name="Banfield J.F."/>
        </authorList>
    </citation>
    <scope>NUCLEOTIDE SEQUENCE [LARGE SCALE GENOMIC DNA]</scope>
</reference>
<evidence type="ECO:0008006" key="4">
    <source>
        <dbReference type="Google" id="ProtNLM"/>
    </source>
</evidence>
<organism evidence="2 3">
    <name type="scientific">Candidatus Taylorbacteria bacterium RIFCSPLOWO2_01_FULL_45_15b</name>
    <dbReference type="NCBI Taxonomy" id="1802319"/>
    <lineage>
        <taxon>Bacteria</taxon>
        <taxon>Candidatus Tayloriibacteriota</taxon>
    </lineage>
</organism>
<protein>
    <recommendedName>
        <fullName evidence="4">EfeO-type cupredoxin-like domain-containing protein</fullName>
    </recommendedName>
</protein>
<keyword evidence="1" id="KW-1133">Transmembrane helix</keyword>
<dbReference type="SUPFAM" id="SSF49503">
    <property type="entry name" value="Cupredoxins"/>
    <property type="match status" value="1"/>
</dbReference>
<evidence type="ECO:0000313" key="2">
    <source>
        <dbReference type="EMBL" id="OHA34241.1"/>
    </source>
</evidence>
<keyword evidence="1" id="KW-0812">Transmembrane</keyword>
<keyword evidence="1" id="KW-0472">Membrane</keyword>
<accession>A0A1G2NFT4</accession>
<feature type="transmembrane region" description="Helical" evidence="1">
    <location>
        <begin position="5"/>
        <end position="22"/>
    </location>
</feature>
<dbReference type="Proteomes" id="UP000176221">
    <property type="component" value="Unassembled WGS sequence"/>
</dbReference>
<dbReference type="EMBL" id="MHRX01000013">
    <property type="protein sequence ID" value="OHA34241.1"/>
    <property type="molecule type" value="Genomic_DNA"/>
</dbReference>
<dbReference type="InterPro" id="IPR008972">
    <property type="entry name" value="Cupredoxin"/>
</dbReference>
<gene>
    <name evidence="2" type="ORF">A2928_03175</name>
</gene>
<evidence type="ECO:0000313" key="3">
    <source>
        <dbReference type="Proteomes" id="UP000176221"/>
    </source>
</evidence>